<name>A0A382D013_9ZZZZ</name>
<dbReference type="AlphaFoldDB" id="A0A382D013"/>
<organism evidence="2">
    <name type="scientific">marine metagenome</name>
    <dbReference type="NCBI Taxonomy" id="408172"/>
    <lineage>
        <taxon>unclassified sequences</taxon>
        <taxon>metagenomes</taxon>
        <taxon>ecological metagenomes</taxon>
    </lineage>
</organism>
<protein>
    <submittedName>
        <fullName evidence="2">Uncharacterized protein</fullName>
    </submittedName>
</protein>
<accession>A0A382D013</accession>
<dbReference type="InterPro" id="IPR017642">
    <property type="entry name" value="DNA_S_mod_DndB"/>
</dbReference>
<dbReference type="Pfam" id="PF14072">
    <property type="entry name" value="DndB"/>
    <property type="match status" value="1"/>
</dbReference>
<reference evidence="2" key="1">
    <citation type="submission" date="2018-05" db="EMBL/GenBank/DDBJ databases">
        <authorList>
            <person name="Lanie J.A."/>
            <person name="Ng W.-L."/>
            <person name="Kazmierczak K.M."/>
            <person name="Andrzejewski T.M."/>
            <person name="Davidsen T.M."/>
            <person name="Wayne K.J."/>
            <person name="Tettelin H."/>
            <person name="Glass J.I."/>
            <person name="Rusch D."/>
            <person name="Podicherti R."/>
            <person name="Tsui H.-C.T."/>
            <person name="Winkler M.E."/>
        </authorList>
    </citation>
    <scope>NUCLEOTIDE SEQUENCE</scope>
</reference>
<feature type="non-terminal residue" evidence="2">
    <location>
        <position position="1"/>
    </location>
</feature>
<gene>
    <name evidence="2" type="ORF">METZ01_LOCUS184246</name>
</gene>
<dbReference type="EMBL" id="UINC01036827">
    <property type="protein sequence ID" value="SVB31392.1"/>
    <property type="molecule type" value="Genomic_DNA"/>
</dbReference>
<evidence type="ECO:0000256" key="1">
    <source>
        <dbReference type="SAM" id="MobiDB-lite"/>
    </source>
</evidence>
<feature type="region of interest" description="Disordered" evidence="1">
    <location>
        <begin position="1"/>
        <end position="60"/>
    </location>
</feature>
<proteinExistence type="predicted"/>
<sequence>FFNNSNQKEKENQENENEENEDSENENEEYENEEYEDSENEENEDSEDSENEDNNNLEAMLKLQYNGALDEVKKWKKKAEKWEKKYDKQKVSNKKLKEQLDESRFSIETIDGKIRYKSLEEIKNLTIYDDQRPINKKHVQDIKNYQLEYYNTYNNTLHDCLPFIVAIQPDGIPSFINKSGKRTNKILIDGQHRLQALNQILNESGNNYKKISKLRFTIKYIQCEDMDEVHQEFITINKGLPLTKNDLDKNKREYSVSEELVNFIERLEEHILFDSKTVRKQRRRCYIYIKILKDRINENQTFSDLMHSQHIKSKELMEAFLNFNNELFIQNSLLDFEKFRKKIKAKPLLTKALNNLKNKLSMFSATRDEKHVTNIITYIYYKKYDQLVNDFLKSLKQHYGFENYDSDEESEEEEIEIEI</sequence>
<feature type="compositionally biased region" description="Acidic residues" evidence="1">
    <location>
        <begin position="14"/>
        <end position="55"/>
    </location>
</feature>
<evidence type="ECO:0000313" key="2">
    <source>
        <dbReference type="EMBL" id="SVB31392.1"/>
    </source>
</evidence>